<dbReference type="Proteomes" id="UP000076871">
    <property type="component" value="Unassembled WGS sequence"/>
</dbReference>
<gene>
    <name evidence="2" type="ORF">LAESUDRAFT_731568</name>
    <name evidence="1" type="ORF">LAESUDRAFT_732921</name>
</gene>
<feature type="non-terminal residue" evidence="2">
    <location>
        <position position="61"/>
    </location>
</feature>
<keyword evidence="3" id="KW-1185">Reference proteome</keyword>
<dbReference type="AlphaFoldDB" id="A0A165BHS7"/>
<dbReference type="RefSeq" id="XP_040758821.1">
    <property type="nucleotide sequence ID" value="XM_040910070.1"/>
</dbReference>
<evidence type="ECO:0000313" key="2">
    <source>
        <dbReference type="EMBL" id="KZT01081.1"/>
    </source>
</evidence>
<dbReference type="EMBL" id="KV427670">
    <property type="protein sequence ID" value="KZT01081.1"/>
    <property type="molecule type" value="Genomic_DNA"/>
</dbReference>
<dbReference type="GeneID" id="63827099"/>
<evidence type="ECO:0000313" key="3">
    <source>
        <dbReference type="Proteomes" id="UP000076871"/>
    </source>
</evidence>
<accession>A0A165BHS7</accession>
<dbReference type="EMBL" id="KV427723">
    <property type="protein sequence ID" value="KZS99741.1"/>
    <property type="molecule type" value="Genomic_DNA"/>
</dbReference>
<evidence type="ECO:0000313" key="1">
    <source>
        <dbReference type="EMBL" id="KZS99741.1"/>
    </source>
</evidence>
<proteinExistence type="predicted"/>
<protein>
    <submittedName>
        <fullName evidence="2">Uncharacterized protein</fullName>
    </submittedName>
</protein>
<reference evidence="2 3" key="1">
    <citation type="journal article" date="2016" name="Mol. Biol. Evol.">
        <title>Comparative Genomics of Early-Diverging Mushroom-Forming Fungi Provides Insights into the Origins of Lignocellulose Decay Capabilities.</title>
        <authorList>
            <person name="Nagy L.G."/>
            <person name="Riley R."/>
            <person name="Tritt A."/>
            <person name="Adam C."/>
            <person name="Daum C."/>
            <person name="Floudas D."/>
            <person name="Sun H."/>
            <person name="Yadav J.S."/>
            <person name="Pangilinan J."/>
            <person name="Larsson K.H."/>
            <person name="Matsuura K."/>
            <person name="Barry K."/>
            <person name="Labutti K."/>
            <person name="Kuo R."/>
            <person name="Ohm R.A."/>
            <person name="Bhattacharya S.S."/>
            <person name="Shirouzu T."/>
            <person name="Yoshinaga Y."/>
            <person name="Martin F.M."/>
            <person name="Grigoriev I.V."/>
            <person name="Hibbett D.S."/>
        </authorList>
    </citation>
    <scope>NUCLEOTIDE SEQUENCE [LARGE SCALE GENOMIC DNA]</scope>
    <source>
        <strain evidence="2 3">93-53</strain>
    </source>
</reference>
<name>A0A165BHS7_9APHY</name>
<organism evidence="2 3">
    <name type="scientific">Laetiporus sulphureus 93-53</name>
    <dbReference type="NCBI Taxonomy" id="1314785"/>
    <lineage>
        <taxon>Eukaryota</taxon>
        <taxon>Fungi</taxon>
        <taxon>Dikarya</taxon>
        <taxon>Basidiomycota</taxon>
        <taxon>Agaricomycotina</taxon>
        <taxon>Agaricomycetes</taxon>
        <taxon>Polyporales</taxon>
        <taxon>Laetiporus</taxon>
    </lineage>
</organism>
<sequence length="61" mass="6324">MGYFSGATGSGAASIQYTDGGARCLQALAQPRMARGRFALFAFTICHSLARTSGSIIHASL</sequence>